<evidence type="ECO:0000313" key="3">
    <source>
        <dbReference type="Proteomes" id="UP000636709"/>
    </source>
</evidence>
<dbReference type="EMBL" id="JACEFO010000244">
    <property type="protein sequence ID" value="KAF8776038.1"/>
    <property type="molecule type" value="Genomic_DNA"/>
</dbReference>
<dbReference type="OrthoDB" id="695912at2759"/>
<organism evidence="2 3">
    <name type="scientific">Digitaria exilis</name>
    <dbReference type="NCBI Taxonomy" id="1010633"/>
    <lineage>
        <taxon>Eukaryota</taxon>
        <taxon>Viridiplantae</taxon>
        <taxon>Streptophyta</taxon>
        <taxon>Embryophyta</taxon>
        <taxon>Tracheophyta</taxon>
        <taxon>Spermatophyta</taxon>
        <taxon>Magnoliopsida</taxon>
        <taxon>Liliopsida</taxon>
        <taxon>Poales</taxon>
        <taxon>Poaceae</taxon>
        <taxon>PACMAD clade</taxon>
        <taxon>Panicoideae</taxon>
        <taxon>Panicodae</taxon>
        <taxon>Paniceae</taxon>
        <taxon>Anthephorinae</taxon>
        <taxon>Digitaria</taxon>
    </lineage>
</organism>
<proteinExistence type="predicted"/>
<feature type="compositionally biased region" description="Low complexity" evidence="1">
    <location>
        <begin position="38"/>
        <end position="53"/>
    </location>
</feature>
<name>A0A835FVW7_9POAL</name>
<dbReference type="AlphaFoldDB" id="A0A835FVW7"/>
<keyword evidence="3" id="KW-1185">Reference proteome</keyword>
<accession>A0A835FVW7</accession>
<feature type="region of interest" description="Disordered" evidence="1">
    <location>
        <begin position="31"/>
        <end position="69"/>
    </location>
</feature>
<evidence type="ECO:0000313" key="2">
    <source>
        <dbReference type="EMBL" id="KAF8776038.1"/>
    </source>
</evidence>
<dbReference type="Proteomes" id="UP000636709">
    <property type="component" value="Unassembled WGS sequence"/>
</dbReference>
<evidence type="ECO:0000256" key="1">
    <source>
        <dbReference type="SAM" id="MobiDB-lite"/>
    </source>
</evidence>
<comment type="caution">
    <text evidence="2">The sequence shown here is derived from an EMBL/GenBank/DDBJ whole genome shotgun (WGS) entry which is preliminary data.</text>
</comment>
<gene>
    <name evidence="2" type="ORF">HU200_003945</name>
</gene>
<sequence length="110" mass="10527">MERILGLSLVGAGPGNVFGPGMSAGVLDSFAGGGHAGGNSSRGAAGRTVSSAQGSGGGGKKSAGEIRSKTAVAEAVGGQEEGRVGGGDDASARLHPALYAMFSFEAVAPH</sequence>
<protein>
    <submittedName>
        <fullName evidence="2">Uncharacterized protein</fullName>
    </submittedName>
</protein>
<reference evidence="2" key="1">
    <citation type="submission" date="2020-07" db="EMBL/GenBank/DDBJ databases">
        <title>Genome sequence and genetic diversity analysis of an under-domesticated orphan crop, white fonio (Digitaria exilis).</title>
        <authorList>
            <person name="Bennetzen J.L."/>
            <person name="Chen S."/>
            <person name="Ma X."/>
            <person name="Wang X."/>
            <person name="Yssel A.E.J."/>
            <person name="Chaluvadi S.R."/>
            <person name="Johnson M."/>
            <person name="Gangashetty P."/>
            <person name="Hamidou F."/>
            <person name="Sanogo M.D."/>
            <person name="Zwaenepoel A."/>
            <person name="Wallace J."/>
            <person name="Van De Peer Y."/>
            <person name="Van Deynze A."/>
        </authorList>
    </citation>
    <scope>NUCLEOTIDE SEQUENCE</scope>
    <source>
        <tissue evidence="2">Leaves</tissue>
    </source>
</reference>